<feature type="region of interest" description="Disordered" evidence="2">
    <location>
        <begin position="297"/>
        <end position="321"/>
    </location>
</feature>
<dbReference type="Proteomes" id="UP001358614">
    <property type="component" value="Chromosome 1"/>
</dbReference>
<feature type="region of interest" description="Disordered" evidence="2">
    <location>
        <begin position="399"/>
        <end position="484"/>
    </location>
</feature>
<keyword evidence="4" id="KW-1185">Reference proteome</keyword>
<feature type="compositionally biased region" description="Basic residues" evidence="2">
    <location>
        <begin position="306"/>
        <end position="321"/>
    </location>
</feature>
<evidence type="ECO:0000313" key="3">
    <source>
        <dbReference type="EMBL" id="WWD02132.1"/>
    </source>
</evidence>
<evidence type="ECO:0000256" key="2">
    <source>
        <dbReference type="SAM" id="MobiDB-lite"/>
    </source>
</evidence>
<sequence length="950" mass="107336">MPFNLLGLEDVPSHGSGSGSSRRRSSSSSSCGSGSSSSWSPPDTPTPMHNAPLNGKANLQPGRLPSLAKDQGIFSFSVPIVKRQRQTKRVVSGSLFRNYRVSTLDDYEDEDTELDEDDLEVGTVLSDVESNLNPPTNSENGGTNGTVEAEGDEVDMFLVSNVPSSPMTIGWSDRKGKKRSREYEYDYDDFMQEGDEDQDGDDEMETEGLLSVKQRGKRAMKYSRQSPTSIYPKEKSSALGSNYSVVGNICDKMGGLHASSTVFAMNVDLPLPSTNPPLREKCPDLLAYQLASEKAGAGAGLSRRSRDVRRRLGRKRGHTQTKKCFQRLTASEDPLVNLPAFQNWKPTSFRTKSSRVVSSASSSAMDISEEEQDEEDQLLVDQEMKSLSDIEHTAGGISSDIDMKSVSSGSTLKSFKRSSPGMNKIRKTYEPNSPLAKSQLSHNPLSVTKDIQRRSRLRGFVERLPGQNSTSHLHRSSPSSLLPARRYMTRSHRPQIITHKYRVKPGKIEFGACLPGQTFISILRARLSAQVTRRLKIASYNARTKDGAWREMVGNWWGHKEVSGWTDKWWLPEEVEVEALLLPEVPAEDEIMLSPPSSPRMVNPSRKRIVEEASDDLTIGEEVEERWARRNQLRRDELKPYVLQQRVRAEAKRAEQRRARAEVIRRRLEEIAEQRRMEEIQRRETIRMEEEQRHRCEEERLQREQEREEQARLEFERENEIARLSLQQEQEQQRVVVEVPSSPARSETSTVLSDPPEYEFPTYPIALSRSSHINTDRPVPRVRRVISAQSDILPDYVPDRWNNRSPPPPPPYNARTDCQTLIAPIFIDDSDSDGEDREDEELGMISPMVRNVRETSPELRVIGSFPSRQLFAPTPIHATARQVDPFRAFVSALDLEEGMEEANDVEGHLDAHTQENMDEDEEEDVVPGGTVASVFQRVFGMVWGSSASRR</sequence>
<evidence type="ECO:0000313" key="4">
    <source>
        <dbReference type="Proteomes" id="UP001358614"/>
    </source>
</evidence>
<evidence type="ECO:0000256" key="1">
    <source>
        <dbReference type="SAM" id="Coils"/>
    </source>
</evidence>
<feature type="region of interest" description="Disordered" evidence="2">
    <location>
        <begin position="213"/>
        <end position="235"/>
    </location>
</feature>
<dbReference type="EMBL" id="CP144089">
    <property type="protein sequence ID" value="WWD02132.1"/>
    <property type="molecule type" value="Genomic_DNA"/>
</dbReference>
<protein>
    <submittedName>
        <fullName evidence="3">Uncharacterized protein</fullName>
    </submittedName>
</protein>
<feature type="region of interest" description="Disordered" evidence="2">
    <location>
        <begin position="1"/>
        <end position="66"/>
    </location>
</feature>
<dbReference type="GeneID" id="91098974"/>
<feature type="compositionally biased region" description="Low complexity" evidence="2">
    <location>
        <begin position="26"/>
        <end position="40"/>
    </location>
</feature>
<feature type="compositionally biased region" description="Polar residues" evidence="2">
    <location>
        <begin position="435"/>
        <end position="446"/>
    </location>
</feature>
<name>A0AAX4K704_9TREE</name>
<reference evidence="3 4" key="1">
    <citation type="submission" date="2024-01" db="EMBL/GenBank/DDBJ databases">
        <title>Comparative genomics of Cryptococcus and Kwoniella reveals pathogenesis evolution and contrasting modes of karyotype evolution via chromosome fusion or intercentromeric recombination.</title>
        <authorList>
            <person name="Coelho M.A."/>
            <person name="David-Palma M."/>
            <person name="Shea T."/>
            <person name="Bowers K."/>
            <person name="McGinley-Smith S."/>
            <person name="Mohammad A.W."/>
            <person name="Gnirke A."/>
            <person name="Yurkov A.M."/>
            <person name="Nowrousian M."/>
            <person name="Sun S."/>
            <person name="Cuomo C.A."/>
            <person name="Heitman J."/>
        </authorList>
    </citation>
    <scope>NUCLEOTIDE SEQUENCE [LARGE SCALE GENOMIC DNA]</scope>
    <source>
        <strain evidence="3 4">PYCC6329</strain>
    </source>
</reference>
<feature type="compositionally biased region" description="Polar residues" evidence="2">
    <location>
        <begin position="128"/>
        <end position="141"/>
    </location>
</feature>
<feature type="compositionally biased region" description="Polar residues" evidence="2">
    <location>
        <begin position="743"/>
        <end position="752"/>
    </location>
</feature>
<keyword evidence="1" id="KW-0175">Coiled coil</keyword>
<dbReference type="RefSeq" id="XP_066080099.1">
    <property type="nucleotide sequence ID" value="XM_066224002.1"/>
</dbReference>
<organism evidence="3 4">
    <name type="scientific">Kwoniella europaea PYCC6329</name>
    <dbReference type="NCBI Taxonomy" id="1423913"/>
    <lineage>
        <taxon>Eukaryota</taxon>
        <taxon>Fungi</taxon>
        <taxon>Dikarya</taxon>
        <taxon>Basidiomycota</taxon>
        <taxon>Agaricomycotina</taxon>
        <taxon>Tremellomycetes</taxon>
        <taxon>Tremellales</taxon>
        <taxon>Cryptococcaceae</taxon>
        <taxon>Kwoniella</taxon>
    </lineage>
</organism>
<dbReference type="KEGG" id="ker:91098974"/>
<dbReference type="AlphaFoldDB" id="A0AAX4K704"/>
<accession>A0AAX4K704</accession>
<feature type="region of interest" description="Disordered" evidence="2">
    <location>
        <begin position="734"/>
        <end position="756"/>
    </location>
</feature>
<proteinExistence type="predicted"/>
<gene>
    <name evidence="3" type="ORF">V865_000170</name>
</gene>
<feature type="region of interest" description="Disordered" evidence="2">
    <location>
        <begin position="128"/>
        <end position="147"/>
    </location>
</feature>
<feature type="coiled-coil region" evidence="1">
    <location>
        <begin position="644"/>
        <end position="732"/>
    </location>
</feature>